<dbReference type="PANTHER" id="PTHR32089">
    <property type="entry name" value="METHYL-ACCEPTING CHEMOTAXIS PROTEIN MCPB"/>
    <property type="match status" value="1"/>
</dbReference>
<comment type="similarity">
    <text evidence="3">Belongs to the methyl-accepting chemotaxis (MCP) protein family.</text>
</comment>
<evidence type="ECO:0000259" key="6">
    <source>
        <dbReference type="PROSITE" id="PS50111"/>
    </source>
</evidence>
<comment type="subcellular location">
    <subcellularLocation>
        <location evidence="1">Membrane</location>
    </subcellularLocation>
</comment>
<keyword evidence="5" id="KW-0472">Membrane</keyword>
<keyword evidence="5" id="KW-0812">Transmembrane</keyword>
<evidence type="ECO:0000259" key="7">
    <source>
        <dbReference type="PROSITE" id="PS50885"/>
    </source>
</evidence>
<dbReference type="GO" id="GO:0016020">
    <property type="term" value="C:membrane"/>
    <property type="evidence" value="ECO:0007669"/>
    <property type="project" value="UniProtKB-SubCell"/>
</dbReference>
<dbReference type="EMBL" id="SWCJ01000003">
    <property type="protein sequence ID" value="TKB56552.1"/>
    <property type="molecule type" value="Genomic_DNA"/>
</dbReference>
<evidence type="ECO:0000256" key="5">
    <source>
        <dbReference type="SAM" id="Phobius"/>
    </source>
</evidence>
<dbReference type="Pfam" id="PF00015">
    <property type="entry name" value="MCPsignal"/>
    <property type="match status" value="1"/>
</dbReference>
<dbReference type="PANTHER" id="PTHR32089:SF55">
    <property type="entry name" value="METHYL ACCEPTING SENSORY TRANSDUCER WITH CACHE_2 SMALL MOLECULE BINDING DOMAIN"/>
    <property type="match status" value="1"/>
</dbReference>
<feature type="domain" description="Methyl-accepting transducer" evidence="6">
    <location>
        <begin position="371"/>
        <end position="607"/>
    </location>
</feature>
<dbReference type="PROSITE" id="PS50885">
    <property type="entry name" value="HAMP"/>
    <property type="match status" value="1"/>
</dbReference>
<dbReference type="OrthoDB" id="2489132at2"/>
<dbReference type="Pfam" id="PF00672">
    <property type="entry name" value="HAMP"/>
    <property type="match status" value="1"/>
</dbReference>
<dbReference type="Gene3D" id="1.10.287.950">
    <property type="entry name" value="Methyl-accepting chemotaxis protein"/>
    <property type="match status" value="1"/>
</dbReference>
<dbReference type="Proteomes" id="UP000305675">
    <property type="component" value="Unassembled WGS sequence"/>
</dbReference>
<evidence type="ECO:0000256" key="3">
    <source>
        <dbReference type="ARBA" id="ARBA00029447"/>
    </source>
</evidence>
<feature type="transmembrane region" description="Helical" evidence="5">
    <location>
        <begin position="288"/>
        <end position="315"/>
    </location>
</feature>
<dbReference type="PROSITE" id="PS50111">
    <property type="entry name" value="CHEMOTAXIS_TRANSDUC_2"/>
    <property type="match status" value="1"/>
</dbReference>
<dbReference type="Gene3D" id="3.30.450.20">
    <property type="entry name" value="PAS domain"/>
    <property type="match status" value="2"/>
</dbReference>
<keyword evidence="5" id="KW-1133">Transmembrane helix</keyword>
<dbReference type="InterPro" id="IPR003660">
    <property type="entry name" value="HAMP_dom"/>
</dbReference>
<accession>A0A4U1BQF5</accession>
<sequence length="644" mass="69615">MFSLLESSVHRLGLKKTITAYIILLVAFCLCSSNLIGYLNLKSSTHMQVDRWMSTETEEAAKSIESWFQAKAHGVLAIADYYRRGELDGRYAETARLSTDALDLYSIYFSFEDGTSFASAADDEVWTDGVADPAQYDARTRGWYKLGRTTPTGTLTDIYTDVVTGKPVISVVLDLGDGVLSGDIGLGILQQTVTDVSLAGVVSFIVDDAGTVLASSSADLKSGAQLTEAGLGQLKQFIDQKQSGRTEYQLNGIDKLAYVSDIQLVDGKRWHLVFAAEKSFAYAELESAAFKAVVTSIVMLAIGMVLAVVVLNYLYRPVLQLREMVEDLTKGNADLTRRLEVSGEDDLAKISQGVNRFIARLQELMLSLSGHSEEIGRSIQALQQQSTENHQLIASHRSETEQVVSAVQELSATSSDVAGNTNSASSFTQVTHDLVGRSEMAVGQATSSVSQLVEEISRTADNIAEIERDTSTITDIIQTISEIADQTNLLALNAAIEAARAGEQGRGFAVVADEVRALAGRTRTSTAEIEQSLLKLRQGSEKAIESMGRTRTSCDDATERTSEVAGELKEIAEKVAHINDLNGQIATATEQQSCVSNEVAGNMTAIAQLAQQLEENDRAVVDESQALAKANQGFNEVVAQFRLS</sequence>
<proteinExistence type="inferred from homology"/>
<dbReference type="AlphaFoldDB" id="A0A4U1BQF5"/>
<dbReference type="InterPro" id="IPR004089">
    <property type="entry name" value="MCPsignal_dom"/>
</dbReference>
<reference evidence="8 9" key="1">
    <citation type="submission" date="2019-04" db="EMBL/GenBank/DDBJ databases">
        <authorList>
            <person name="Hwang J.C."/>
        </authorList>
    </citation>
    <scope>NUCLEOTIDE SEQUENCE [LARGE SCALE GENOMIC DNA]</scope>
    <source>
        <strain evidence="8 9">IMCC35002</strain>
    </source>
</reference>
<name>A0A4U1BQF5_9GAMM</name>
<dbReference type="SMART" id="SM00304">
    <property type="entry name" value="HAMP"/>
    <property type="match status" value="1"/>
</dbReference>
<feature type="domain" description="HAMP" evidence="7">
    <location>
        <begin position="312"/>
        <end position="366"/>
    </location>
</feature>
<evidence type="ECO:0000313" key="8">
    <source>
        <dbReference type="EMBL" id="TKB56552.1"/>
    </source>
</evidence>
<gene>
    <name evidence="8" type="ORF">FCL42_05315</name>
</gene>
<keyword evidence="2 4" id="KW-0807">Transducer</keyword>
<dbReference type="SUPFAM" id="SSF58104">
    <property type="entry name" value="Methyl-accepting chemotaxis protein (MCP) signaling domain"/>
    <property type="match status" value="1"/>
</dbReference>
<dbReference type="GO" id="GO:0007165">
    <property type="term" value="P:signal transduction"/>
    <property type="evidence" value="ECO:0007669"/>
    <property type="project" value="UniProtKB-KW"/>
</dbReference>
<dbReference type="GO" id="GO:0006935">
    <property type="term" value="P:chemotaxis"/>
    <property type="evidence" value="ECO:0007669"/>
    <property type="project" value="UniProtKB-ARBA"/>
</dbReference>
<comment type="caution">
    <text evidence="8">The sequence shown here is derived from an EMBL/GenBank/DDBJ whole genome shotgun (WGS) entry which is preliminary data.</text>
</comment>
<evidence type="ECO:0000256" key="1">
    <source>
        <dbReference type="ARBA" id="ARBA00004370"/>
    </source>
</evidence>
<dbReference type="CDD" id="cd06225">
    <property type="entry name" value="HAMP"/>
    <property type="match status" value="1"/>
</dbReference>
<dbReference type="FunFam" id="1.10.287.950:FF:000001">
    <property type="entry name" value="Methyl-accepting chemotaxis sensory transducer"/>
    <property type="match status" value="1"/>
</dbReference>
<protein>
    <submittedName>
        <fullName evidence="8">Methyl-accepting chemotaxis protein</fullName>
    </submittedName>
</protein>
<evidence type="ECO:0000256" key="2">
    <source>
        <dbReference type="ARBA" id="ARBA00023224"/>
    </source>
</evidence>
<dbReference type="SMART" id="SM00283">
    <property type="entry name" value="MA"/>
    <property type="match status" value="1"/>
</dbReference>
<organism evidence="8 9">
    <name type="scientific">Ferrimonas aestuarii</name>
    <dbReference type="NCBI Taxonomy" id="2569539"/>
    <lineage>
        <taxon>Bacteria</taxon>
        <taxon>Pseudomonadati</taxon>
        <taxon>Pseudomonadota</taxon>
        <taxon>Gammaproteobacteria</taxon>
        <taxon>Alteromonadales</taxon>
        <taxon>Ferrimonadaceae</taxon>
        <taxon>Ferrimonas</taxon>
    </lineage>
</organism>
<evidence type="ECO:0000256" key="4">
    <source>
        <dbReference type="PROSITE-ProRule" id="PRU00284"/>
    </source>
</evidence>
<dbReference type="CDD" id="cd11386">
    <property type="entry name" value="MCP_signal"/>
    <property type="match status" value="1"/>
</dbReference>
<dbReference type="RefSeq" id="WP_136862356.1">
    <property type="nucleotide sequence ID" value="NZ_SWCJ01000003.1"/>
</dbReference>
<keyword evidence="9" id="KW-1185">Reference proteome</keyword>
<evidence type="ECO:0000313" key="9">
    <source>
        <dbReference type="Proteomes" id="UP000305675"/>
    </source>
</evidence>
<feature type="transmembrane region" description="Helical" evidence="5">
    <location>
        <begin position="20"/>
        <end position="41"/>
    </location>
</feature>